<evidence type="ECO:0000313" key="3">
    <source>
        <dbReference type="Proteomes" id="UP000598820"/>
    </source>
</evidence>
<reference evidence="2" key="1">
    <citation type="submission" date="2020-09" db="EMBL/GenBank/DDBJ databases">
        <authorList>
            <person name="Kim M.K."/>
        </authorList>
    </citation>
    <scope>NUCLEOTIDE SEQUENCE</scope>
    <source>
        <strain evidence="2">BT702</strain>
    </source>
</reference>
<keyword evidence="3" id="KW-1185">Reference proteome</keyword>
<keyword evidence="1" id="KW-0732">Signal</keyword>
<dbReference type="Pfam" id="PF12893">
    <property type="entry name" value="Lumazine_bd_2"/>
    <property type="match status" value="1"/>
</dbReference>
<feature type="chain" id="PRO_5036712156" evidence="1">
    <location>
        <begin position="23"/>
        <end position="422"/>
    </location>
</feature>
<dbReference type="Gene3D" id="3.10.450.50">
    <property type="match status" value="1"/>
</dbReference>
<gene>
    <name evidence="2" type="ORF">IC229_34835</name>
</gene>
<evidence type="ECO:0000256" key="1">
    <source>
        <dbReference type="SAM" id="SignalP"/>
    </source>
</evidence>
<evidence type="ECO:0000313" key="2">
    <source>
        <dbReference type="EMBL" id="MBD2705828.1"/>
    </source>
</evidence>
<comment type="caution">
    <text evidence="2">The sequence shown here is derived from an EMBL/GenBank/DDBJ whole genome shotgun (WGS) entry which is preliminary data.</text>
</comment>
<dbReference type="InterPro" id="IPR039437">
    <property type="entry name" value="FrzH/put_lumazine-bd"/>
</dbReference>
<dbReference type="RefSeq" id="WP_190893609.1">
    <property type="nucleotide sequence ID" value="NZ_JACWZY010000074.1"/>
</dbReference>
<dbReference type="InterPro" id="IPR011042">
    <property type="entry name" value="6-blade_b-propeller_TolB-like"/>
</dbReference>
<dbReference type="Gene3D" id="2.120.10.30">
    <property type="entry name" value="TolB, C-terminal domain"/>
    <property type="match status" value="1"/>
</dbReference>
<name>A0A927AWM6_9BACT</name>
<dbReference type="InterPro" id="IPR032710">
    <property type="entry name" value="NTF2-like_dom_sf"/>
</dbReference>
<feature type="signal peptide" evidence="1">
    <location>
        <begin position="1"/>
        <end position="22"/>
    </location>
</feature>
<sequence length="422" mass="46894">MRTSKLFYIVIGSLIYSSTTQAQTPQMLAPGIISNDRVFGITLTPDEKTAYFVNSRGGRDTMTLATSTYHNGQWTKPMPVPFANNPGVWNDIDPILSSDGNVLVFNSNRPRPDGSSRKDFDIWAVQQTAKKGWGEPYHLGNVVNSDSSDFYASMATNGNLYFCSTRKGGFGGIDIYKSSLVNGVYQPPVNLGNTINSAGAETNVYVAPDERYIIFQKRSLTNEGVSGIVISFRQNDQWTAPQRLDAAINSNQGEFTPFVSPNGQTFYYSRLKRTKPLTENIYMIPFSADKYQPSAALPSTAHTDSTLLLATLHDYLDGGTQGDTTRLIRAFHSSASMKFIDTKTGAFRDVPIAEYLAGARKNYGRPLTRSTQIVDYSISGTAAQARVESEYATFTFIDYFNLLKMDDGWKIVSKIFYREDKK</sequence>
<dbReference type="EMBL" id="JACWZY010000074">
    <property type="protein sequence ID" value="MBD2705828.1"/>
    <property type="molecule type" value="Genomic_DNA"/>
</dbReference>
<dbReference type="InterPro" id="IPR011659">
    <property type="entry name" value="WD40"/>
</dbReference>
<dbReference type="Pfam" id="PF07676">
    <property type="entry name" value="PD40"/>
    <property type="match status" value="3"/>
</dbReference>
<organism evidence="2 3">
    <name type="scientific">Spirosoma profusum</name>
    <dbReference type="NCBI Taxonomy" id="2771354"/>
    <lineage>
        <taxon>Bacteria</taxon>
        <taxon>Pseudomonadati</taxon>
        <taxon>Bacteroidota</taxon>
        <taxon>Cytophagia</taxon>
        <taxon>Cytophagales</taxon>
        <taxon>Cytophagaceae</taxon>
        <taxon>Spirosoma</taxon>
    </lineage>
</organism>
<dbReference type="SUPFAM" id="SSF54427">
    <property type="entry name" value="NTF2-like"/>
    <property type="match status" value="1"/>
</dbReference>
<dbReference type="Proteomes" id="UP000598820">
    <property type="component" value="Unassembled WGS sequence"/>
</dbReference>
<dbReference type="SUPFAM" id="SSF82171">
    <property type="entry name" value="DPP6 N-terminal domain-like"/>
    <property type="match status" value="1"/>
</dbReference>
<accession>A0A927AWM6</accession>
<dbReference type="AlphaFoldDB" id="A0A927AWM6"/>
<proteinExistence type="predicted"/>
<protein>
    <submittedName>
        <fullName evidence="2">Nuclear transport factor 2 family protein</fullName>
    </submittedName>
</protein>